<accession>A0A6A6M9B5</accession>
<keyword evidence="3" id="KW-1185">Reference proteome</keyword>
<evidence type="ECO:0000313" key="3">
    <source>
        <dbReference type="Proteomes" id="UP000467840"/>
    </source>
</evidence>
<feature type="compositionally biased region" description="Polar residues" evidence="1">
    <location>
        <begin position="203"/>
        <end position="232"/>
    </location>
</feature>
<evidence type="ECO:0000313" key="2">
    <source>
        <dbReference type="EMBL" id="KAF2309118.1"/>
    </source>
</evidence>
<feature type="compositionally biased region" description="Polar residues" evidence="1">
    <location>
        <begin position="16"/>
        <end position="34"/>
    </location>
</feature>
<feature type="compositionally biased region" description="Low complexity" evidence="1">
    <location>
        <begin position="86"/>
        <end position="103"/>
    </location>
</feature>
<evidence type="ECO:0000256" key="1">
    <source>
        <dbReference type="SAM" id="MobiDB-lite"/>
    </source>
</evidence>
<dbReference type="AlphaFoldDB" id="A0A6A6M9B5"/>
<comment type="caution">
    <text evidence="2">The sequence shown here is derived from an EMBL/GenBank/DDBJ whole genome shotgun (WGS) entry which is preliminary data.</text>
</comment>
<proteinExistence type="predicted"/>
<organism evidence="2 3">
    <name type="scientific">Hevea brasiliensis</name>
    <name type="common">Para rubber tree</name>
    <name type="synonym">Siphonia brasiliensis</name>
    <dbReference type="NCBI Taxonomy" id="3981"/>
    <lineage>
        <taxon>Eukaryota</taxon>
        <taxon>Viridiplantae</taxon>
        <taxon>Streptophyta</taxon>
        <taxon>Embryophyta</taxon>
        <taxon>Tracheophyta</taxon>
        <taxon>Spermatophyta</taxon>
        <taxon>Magnoliopsida</taxon>
        <taxon>eudicotyledons</taxon>
        <taxon>Gunneridae</taxon>
        <taxon>Pentapetalae</taxon>
        <taxon>rosids</taxon>
        <taxon>fabids</taxon>
        <taxon>Malpighiales</taxon>
        <taxon>Euphorbiaceae</taxon>
        <taxon>Crotonoideae</taxon>
        <taxon>Micrandreae</taxon>
        <taxon>Hevea</taxon>
    </lineage>
</organism>
<reference evidence="2 3" key="1">
    <citation type="journal article" date="2020" name="Mol. Plant">
        <title>The Chromosome-Based Rubber Tree Genome Provides New Insights into Spurge Genome Evolution and Rubber Biosynthesis.</title>
        <authorList>
            <person name="Liu J."/>
            <person name="Shi C."/>
            <person name="Shi C.C."/>
            <person name="Li W."/>
            <person name="Zhang Q.J."/>
            <person name="Zhang Y."/>
            <person name="Li K."/>
            <person name="Lu H.F."/>
            <person name="Shi C."/>
            <person name="Zhu S.T."/>
            <person name="Xiao Z.Y."/>
            <person name="Nan H."/>
            <person name="Yue Y."/>
            <person name="Zhu X.G."/>
            <person name="Wu Y."/>
            <person name="Hong X.N."/>
            <person name="Fan G.Y."/>
            <person name="Tong Y."/>
            <person name="Zhang D."/>
            <person name="Mao C.L."/>
            <person name="Liu Y.L."/>
            <person name="Hao S.J."/>
            <person name="Liu W.Q."/>
            <person name="Lv M.Q."/>
            <person name="Zhang H.B."/>
            <person name="Liu Y."/>
            <person name="Hu-Tang G.R."/>
            <person name="Wang J.P."/>
            <person name="Wang J.H."/>
            <person name="Sun Y.H."/>
            <person name="Ni S.B."/>
            <person name="Chen W.B."/>
            <person name="Zhang X.C."/>
            <person name="Jiao Y.N."/>
            <person name="Eichler E.E."/>
            <person name="Li G.H."/>
            <person name="Liu X."/>
            <person name="Gao L.Z."/>
        </authorList>
    </citation>
    <scope>NUCLEOTIDE SEQUENCE [LARGE SCALE GENOMIC DNA]</scope>
    <source>
        <strain evidence="3">cv. GT1</strain>
        <tissue evidence="2">Leaf</tissue>
    </source>
</reference>
<gene>
    <name evidence="2" type="ORF">GH714_000634</name>
</gene>
<feature type="compositionally biased region" description="Basic and acidic residues" evidence="1">
    <location>
        <begin position="69"/>
        <end position="81"/>
    </location>
</feature>
<protein>
    <submittedName>
        <fullName evidence="2">Uncharacterized protein</fullName>
    </submittedName>
</protein>
<name>A0A6A6M9B5_HEVBR</name>
<dbReference type="Proteomes" id="UP000467840">
    <property type="component" value="Chromosome 14"/>
</dbReference>
<feature type="compositionally biased region" description="Low complexity" evidence="1">
    <location>
        <begin position="1"/>
        <end position="11"/>
    </location>
</feature>
<feature type="region of interest" description="Disordered" evidence="1">
    <location>
        <begin position="1"/>
        <end position="248"/>
    </location>
</feature>
<sequence>MVFKNKLFFSSKKSDTSSPDGSNSPRSIGSNSPIRSDKKKPKSSSKDESPTAHNTGFAAAACRQTQVKDGVKKKDSFKGKESAAQSPGRLGLSSSGSKKPASATAADGKNAAASVSPILASSLGLNKIKTRSGPLPQESFFSFRGDKGSGVLGSSNLSKPGVGGGVSGGSSSSSGSGKKKEIVGQSRMMGFQGSGVGDYGHNWDSTMSPGSGQSREVSSNLQAMSRLQNGESSAEAGRCESSRVALEA</sequence>
<dbReference type="EMBL" id="JAAGAX010000006">
    <property type="protein sequence ID" value="KAF2309118.1"/>
    <property type="molecule type" value="Genomic_DNA"/>
</dbReference>